<dbReference type="RefSeq" id="WP_136407543.1">
    <property type="nucleotide sequence ID" value="NZ_SSWX01000024.1"/>
</dbReference>
<name>A0A4S5BL05_9BURK</name>
<dbReference type="InterPro" id="IPR029045">
    <property type="entry name" value="ClpP/crotonase-like_dom_sf"/>
</dbReference>
<dbReference type="EMBL" id="SSWX01000024">
    <property type="protein sequence ID" value="THJ31381.1"/>
    <property type="molecule type" value="Genomic_DNA"/>
</dbReference>
<dbReference type="CDD" id="cd06558">
    <property type="entry name" value="crotonase-like"/>
    <property type="match status" value="1"/>
</dbReference>
<dbReference type="SUPFAM" id="SSF52096">
    <property type="entry name" value="ClpP/crotonase"/>
    <property type="match status" value="1"/>
</dbReference>
<evidence type="ECO:0000313" key="1">
    <source>
        <dbReference type="EMBL" id="THJ31381.1"/>
    </source>
</evidence>
<dbReference type="GO" id="GO:0003824">
    <property type="term" value="F:catalytic activity"/>
    <property type="evidence" value="ECO:0007669"/>
    <property type="project" value="UniProtKB-ARBA"/>
</dbReference>
<evidence type="ECO:0000313" key="2">
    <source>
        <dbReference type="Proteomes" id="UP000306236"/>
    </source>
</evidence>
<reference evidence="1 2" key="1">
    <citation type="submission" date="2019-04" db="EMBL/GenBank/DDBJ databases">
        <title>Lampropedia sp YIM MLB12 draf genome.</title>
        <authorList>
            <person name="Wang Y.-X."/>
        </authorList>
    </citation>
    <scope>NUCLEOTIDE SEQUENCE [LARGE SCALE GENOMIC DNA]</scope>
    <source>
        <strain evidence="1 2">YIM MLB12</strain>
    </source>
</reference>
<protein>
    <submittedName>
        <fullName evidence="1">Enoyl-CoA hydratase</fullName>
    </submittedName>
</protein>
<gene>
    <name evidence="1" type="ORF">E8K88_15290</name>
</gene>
<dbReference type="OrthoDB" id="5515649at2"/>
<dbReference type="Pfam" id="PF00378">
    <property type="entry name" value="ECH_1"/>
    <property type="match status" value="1"/>
</dbReference>
<keyword evidence="2" id="KW-1185">Reference proteome</keyword>
<dbReference type="GO" id="GO:0006635">
    <property type="term" value="P:fatty acid beta-oxidation"/>
    <property type="evidence" value="ECO:0007669"/>
    <property type="project" value="TreeGrafter"/>
</dbReference>
<dbReference type="AlphaFoldDB" id="A0A4S5BL05"/>
<sequence length="259" mass="26854">MTDLAEQLVNTTLQQGIYHIELNRPAAGNAANLAMAEQLLAAVQALSTTAGVRVVLVSAAGRAFMAGGDLKVLQGDPAVLKQVLGMVNQTILLLSECELPIVCAVQGLAAGGGLGLALAADFLIAAEDVRLSVGAPAIGLSPDAGVSWQLARWVGMRKAMDMALLCTSLDGQAALACGLVSQLVPKAQLMEAAWQCAMQLAAGSQQALRHTKRLLRASLQSDLPSQLQLEEAAFADCAAGPDFAEGLAALMDKRKPQFV</sequence>
<proteinExistence type="predicted"/>
<organism evidence="1 2">
    <name type="scientific">Lampropedia aestuarii</name>
    <dbReference type="NCBI Taxonomy" id="2562762"/>
    <lineage>
        <taxon>Bacteria</taxon>
        <taxon>Pseudomonadati</taxon>
        <taxon>Pseudomonadota</taxon>
        <taxon>Betaproteobacteria</taxon>
        <taxon>Burkholderiales</taxon>
        <taxon>Comamonadaceae</taxon>
        <taxon>Lampropedia</taxon>
    </lineage>
</organism>
<dbReference type="Gene3D" id="3.90.226.10">
    <property type="entry name" value="2-enoyl-CoA Hydratase, Chain A, domain 1"/>
    <property type="match status" value="1"/>
</dbReference>
<dbReference type="Proteomes" id="UP000306236">
    <property type="component" value="Unassembled WGS sequence"/>
</dbReference>
<dbReference type="PANTHER" id="PTHR11941:SF54">
    <property type="entry name" value="ENOYL-COA HYDRATASE, MITOCHONDRIAL"/>
    <property type="match status" value="1"/>
</dbReference>
<comment type="caution">
    <text evidence="1">The sequence shown here is derived from an EMBL/GenBank/DDBJ whole genome shotgun (WGS) entry which is preliminary data.</text>
</comment>
<dbReference type="PANTHER" id="PTHR11941">
    <property type="entry name" value="ENOYL-COA HYDRATASE-RELATED"/>
    <property type="match status" value="1"/>
</dbReference>
<accession>A0A4S5BL05</accession>
<dbReference type="InterPro" id="IPR001753">
    <property type="entry name" value="Enoyl-CoA_hydra/iso"/>
</dbReference>